<evidence type="ECO:0000313" key="4">
    <source>
        <dbReference type="EMBL" id="CAD9233096.1"/>
    </source>
</evidence>
<keyword evidence="1" id="KW-0862">Zinc</keyword>
<dbReference type="GO" id="GO:0008270">
    <property type="term" value="F:zinc ion binding"/>
    <property type="evidence" value="ECO:0007669"/>
    <property type="project" value="UniProtKB-KW"/>
</dbReference>
<gene>
    <name evidence="4" type="ORF">CCAE0312_LOCUS5181</name>
</gene>
<dbReference type="EMBL" id="HBGH01009335">
    <property type="protein sequence ID" value="CAD9233096.1"/>
    <property type="molecule type" value="Transcribed_RNA"/>
</dbReference>
<evidence type="ECO:0000256" key="2">
    <source>
        <dbReference type="SAM" id="MobiDB-lite"/>
    </source>
</evidence>
<feature type="domain" description="B box-type" evidence="3">
    <location>
        <begin position="6"/>
        <end position="53"/>
    </location>
</feature>
<feature type="region of interest" description="Disordered" evidence="2">
    <location>
        <begin position="199"/>
        <end position="223"/>
    </location>
</feature>
<evidence type="ECO:0000256" key="1">
    <source>
        <dbReference type="PROSITE-ProRule" id="PRU00024"/>
    </source>
</evidence>
<accession>A0A7S1TDC3</accession>
<dbReference type="AlphaFoldDB" id="A0A7S1TDC3"/>
<sequence length="223" mass="24306">MPCLRGLRALCDSCAKAEATVWCVQHSRCFCSTCDRLEHDGLTHPEPHLRGPIPARSLLTPLCDQCGLRPSVALHPRLGCMCEECSEEDPASAQHSVPLRTAGRDNALVFEKMDFTPDMKSPSPNVASLPAPETKNTHSVERPHLWLDDVDPNTREALRGASSKETQVASLSATVPYETPQSSFDLSYFATPVPESVMNIERHPTGDGAGPADIRPSPKRKAN</sequence>
<feature type="region of interest" description="Disordered" evidence="2">
    <location>
        <begin position="116"/>
        <end position="139"/>
    </location>
</feature>
<evidence type="ECO:0000259" key="3">
    <source>
        <dbReference type="PROSITE" id="PS50119"/>
    </source>
</evidence>
<organism evidence="4">
    <name type="scientific">Compsopogon caeruleus</name>
    <dbReference type="NCBI Taxonomy" id="31354"/>
    <lineage>
        <taxon>Eukaryota</taxon>
        <taxon>Rhodophyta</taxon>
        <taxon>Compsopogonophyceae</taxon>
        <taxon>Compsopogonales</taxon>
        <taxon>Compsopogonaceae</taxon>
        <taxon>Compsopogon</taxon>
    </lineage>
</organism>
<keyword evidence="1" id="KW-0479">Metal-binding</keyword>
<protein>
    <recommendedName>
        <fullName evidence="3">B box-type domain-containing protein</fullName>
    </recommendedName>
</protein>
<keyword evidence="1" id="KW-0863">Zinc-finger</keyword>
<dbReference type="InterPro" id="IPR000315">
    <property type="entry name" value="Znf_B-box"/>
</dbReference>
<proteinExistence type="predicted"/>
<dbReference type="PROSITE" id="PS50119">
    <property type="entry name" value="ZF_BBOX"/>
    <property type="match status" value="1"/>
</dbReference>
<reference evidence="4" key="1">
    <citation type="submission" date="2021-01" db="EMBL/GenBank/DDBJ databases">
        <authorList>
            <person name="Corre E."/>
            <person name="Pelletier E."/>
            <person name="Niang G."/>
            <person name="Scheremetjew M."/>
            <person name="Finn R."/>
            <person name="Kale V."/>
            <person name="Holt S."/>
            <person name="Cochrane G."/>
            <person name="Meng A."/>
            <person name="Brown T."/>
            <person name="Cohen L."/>
        </authorList>
    </citation>
    <scope>NUCLEOTIDE SEQUENCE</scope>
    <source>
        <strain evidence="4">SAG 36.94</strain>
    </source>
</reference>
<name>A0A7S1TDC3_9RHOD</name>